<feature type="coiled-coil region" evidence="1">
    <location>
        <begin position="82"/>
        <end position="109"/>
    </location>
</feature>
<feature type="region of interest" description="Disordered" evidence="2">
    <location>
        <begin position="1"/>
        <end position="67"/>
    </location>
</feature>
<dbReference type="OrthoDB" id="8947170at2759"/>
<sequence>MPDQGLAQPGLSWNSLPQRPLADLNNDEWPYGSPYLQREPAEQPMPQTSQQRYGQLQPPSFYQGFNLGESEHPRKIMSDLTLSKVLRALGELKEEVQALRQETVQMRAEIKMLGTSSESGTSDPQTYISRPPISLPLTNFAELEEMEQMLLMEVERQKLITYYTTLGGHSKRFHKAAAHADLHKQVCQFP</sequence>
<evidence type="ECO:0000256" key="2">
    <source>
        <dbReference type="SAM" id="MobiDB-lite"/>
    </source>
</evidence>
<dbReference type="AlphaFoldDB" id="A0A9D3QBZ0"/>
<proteinExistence type="predicted"/>
<evidence type="ECO:0000313" key="3">
    <source>
        <dbReference type="EMBL" id="KAG7483507.1"/>
    </source>
</evidence>
<organism evidence="3 4">
    <name type="scientific">Megalops atlanticus</name>
    <name type="common">Tarpon</name>
    <name type="synonym">Clupea gigantea</name>
    <dbReference type="NCBI Taxonomy" id="7932"/>
    <lineage>
        <taxon>Eukaryota</taxon>
        <taxon>Metazoa</taxon>
        <taxon>Chordata</taxon>
        <taxon>Craniata</taxon>
        <taxon>Vertebrata</taxon>
        <taxon>Euteleostomi</taxon>
        <taxon>Actinopterygii</taxon>
        <taxon>Neopterygii</taxon>
        <taxon>Teleostei</taxon>
        <taxon>Elopiformes</taxon>
        <taxon>Megalopidae</taxon>
        <taxon>Megalops</taxon>
    </lineage>
</organism>
<gene>
    <name evidence="3" type="ORF">MATL_G00039140</name>
</gene>
<protein>
    <submittedName>
        <fullName evidence="3">Uncharacterized protein</fullName>
    </submittedName>
</protein>
<dbReference type="Proteomes" id="UP001046870">
    <property type="component" value="Chromosome 3"/>
</dbReference>
<evidence type="ECO:0000256" key="1">
    <source>
        <dbReference type="SAM" id="Coils"/>
    </source>
</evidence>
<accession>A0A9D3QBZ0</accession>
<keyword evidence="4" id="KW-1185">Reference proteome</keyword>
<name>A0A9D3QBZ0_MEGAT</name>
<dbReference type="EMBL" id="JAFDVH010000003">
    <property type="protein sequence ID" value="KAG7483507.1"/>
    <property type="molecule type" value="Genomic_DNA"/>
</dbReference>
<evidence type="ECO:0000313" key="4">
    <source>
        <dbReference type="Proteomes" id="UP001046870"/>
    </source>
</evidence>
<comment type="caution">
    <text evidence="3">The sequence shown here is derived from an EMBL/GenBank/DDBJ whole genome shotgun (WGS) entry which is preliminary data.</text>
</comment>
<reference evidence="3" key="1">
    <citation type="submission" date="2021-01" db="EMBL/GenBank/DDBJ databases">
        <authorList>
            <person name="Zahm M."/>
            <person name="Roques C."/>
            <person name="Cabau C."/>
            <person name="Klopp C."/>
            <person name="Donnadieu C."/>
            <person name="Jouanno E."/>
            <person name="Lampietro C."/>
            <person name="Louis A."/>
            <person name="Herpin A."/>
            <person name="Echchiki A."/>
            <person name="Berthelot C."/>
            <person name="Parey E."/>
            <person name="Roest-Crollius H."/>
            <person name="Braasch I."/>
            <person name="Postlethwait J."/>
            <person name="Bobe J."/>
            <person name="Montfort J."/>
            <person name="Bouchez O."/>
            <person name="Begum T."/>
            <person name="Mejri S."/>
            <person name="Adams A."/>
            <person name="Chen W.-J."/>
            <person name="Guiguen Y."/>
        </authorList>
    </citation>
    <scope>NUCLEOTIDE SEQUENCE</scope>
    <source>
        <strain evidence="3">YG-15Mar2019-1</strain>
        <tissue evidence="3">Brain</tissue>
    </source>
</reference>
<keyword evidence="1" id="KW-0175">Coiled coil</keyword>
<feature type="compositionally biased region" description="Polar residues" evidence="2">
    <location>
        <begin position="45"/>
        <end position="60"/>
    </location>
</feature>